<organism evidence="2 3">
    <name type="scientific">Trichinella nativa</name>
    <dbReference type="NCBI Taxonomy" id="6335"/>
    <lineage>
        <taxon>Eukaryota</taxon>
        <taxon>Metazoa</taxon>
        <taxon>Ecdysozoa</taxon>
        <taxon>Nematoda</taxon>
        <taxon>Enoplea</taxon>
        <taxon>Dorylaimia</taxon>
        <taxon>Trichinellida</taxon>
        <taxon>Trichinellidae</taxon>
        <taxon>Trichinella</taxon>
    </lineage>
</organism>
<keyword evidence="2" id="KW-0675">Receptor</keyword>
<dbReference type="OrthoDB" id="9975554at2759"/>
<sequence length="46" mass="4884">MRSTEGRHKAFSTCTSHLTAGPEQGGVCVLHGGDPNVESPHLQPQE</sequence>
<accession>A0A0V1KGQ9</accession>
<dbReference type="Proteomes" id="UP000054721">
    <property type="component" value="Unassembled WGS sequence"/>
</dbReference>
<gene>
    <name evidence="2" type="primary">Olfr491</name>
    <name evidence="2" type="ORF">T02_15093</name>
</gene>
<evidence type="ECO:0000313" key="2">
    <source>
        <dbReference type="EMBL" id="KRZ46473.1"/>
    </source>
</evidence>
<dbReference type="EMBL" id="JYDW01003257">
    <property type="protein sequence ID" value="KRZ46473.1"/>
    <property type="molecule type" value="Genomic_DNA"/>
</dbReference>
<dbReference type="AlphaFoldDB" id="A0A0V1KGQ9"/>
<keyword evidence="3" id="KW-1185">Reference proteome</keyword>
<evidence type="ECO:0000313" key="3">
    <source>
        <dbReference type="Proteomes" id="UP000054721"/>
    </source>
</evidence>
<name>A0A0V1KGQ9_9BILA</name>
<reference evidence="2 3" key="1">
    <citation type="submission" date="2015-05" db="EMBL/GenBank/DDBJ databases">
        <title>Evolution of Trichinella species and genotypes.</title>
        <authorList>
            <person name="Korhonen P.K."/>
            <person name="Edoardo P."/>
            <person name="Giuseppe L.R."/>
            <person name="Gasser R.B."/>
        </authorList>
    </citation>
    <scope>NUCLEOTIDE SEQUENCE [LARGE SCALE GENOMIC DNA]</scope>
    <source>
        <strain evidence="2">ISS10</strain>
    </source>
</reference>
<proteinExistence type="predicted"/>
<comment type="caution">
    <text evidence="2">The sequence shown here is derived from an EMBL/GenBank/DDBJ whole genome shotgun (WGS) entry which is preliminary data.</text>
</comment>
<protein>
    <submittedName>
        <fullName evidence="2">Olfactory receptor 491</fullName>
    </submittedName>
</protein>
<feature type="region of interest" description="Disordered" evidence="1">
    <location>
        <begin position="16"/>
        <end position="46"/>
    </location>
</feature>
<evidence type="ECO:0000256" key="1">
    <source>
        <dbReference type="SAM" id="MobiDB-lite"/>
    </source>
</evidence>